<dbReference type="PROSITE" id="PS51257">
    <property type="entry name" value="PROKAR_LIPOPROTEIN"/>
    <property type="match status" value="1"/>
</dbReference>
<keyword evidence="1 4" id="KW-0560">Oxidoreductase</keyword>
<reference evidence="6 7" key="1">
    <citation type="submission" date="2019-05" db="EMBL/GenBank/DDBJ databases">
        <title>Genome sequences of Thalassotalea litorea 1K03283.</title>
        <authorList>
            <person name="Zhang D."/>
        </authorList>
    </citation>
    <scope>NUCLEOTIDE SEQUENCE [LARGE SCALE GENOMIC DNA]</scope>
    <source>
        <strain evidence="6 7">MCCC 1K03283</strain>
    </source>
</reference>
<dbReference type="Proteomes" id="UP000307790">
    <property type="component" value="Unassembled WGS sequence"/>
</dbReference>
<dbReference type="RefSeq" id="WP_138318915.1">
    <property type="nucleotide sequence ID" value="NZ_VCBC01000004.1"/>
</dbReference>
<name>A0A5R9IN45_9GAMM</name>
<comment type="caution">
    <text evidence="6">The sequence shown here is derived from an EMBL/GenBank/DDBJ whole genome shotgun (WGS) entry which is preliminary data.</text>
</comment>
<protein>
    <recommendedName>
        <fullName evidence="4">Peptide methionine sulfoxide reductase MsrA</fullName>
        <shortName evidence="4">Protein-methionine-S-oxide reductase</shortName>
        <ecNumber evidence="4">1.8.4.11</ecNumber>
    </recommendedName>
    <alternativeName>
        <fullName evidence="4">Peptide-methionine (S)-S-oxide reductase</fullName>
        <shortName evidence="4">Peptide Met(O) reductase</shortName>
    </alternativeName>
</protein>
<feature type="active site" evidence="4">
    <location>
        <position position="15"/>
    </location>
</feature>
<evidence type="ECO:0000259" key="5">
    <source>
        <dbReference type="Pfam" id="PF01625"/>
    </source>
</evidence>
<comment type="function">
    <text evidence="4">Has an important function as a repair enzyme for proteins that have been inactivated by oxidation. Catalyzes the reversible oxidation-reduction of methionine sulfoxide in proteins to methionine.</text>
</comment>
<evidence type="ECO:0000313" key="6">
    <source>
        <dbReference type="EMBL" id="TLU66950.1"/>
    </source>
</evidence>
<dbReference type="GO" id="GO:0008113">
    <property type="term" value="F:peptide-methionine (S)-S-oxide reductase activity"/>
    <property type="evidence" value="ECO:0007669"/>
    <property type="project" value="UniProtKB-UniRule"/>
</dbReference>
<gene>
    <name evidence="4 6" type="primary">msrA</name>
    <name evidence="6" type="ORF">FE810_04915</name>
</gene>
<dbReference type="GO" id="GO:0033744">
    <property type="term" value="F:L-methionine:thioredoxin-disulfide S-oxidoreductase activity"/>
    <property type="evidence" value="ECO:0007669"/>
    <property type="project" value="RHEA"/>
</dbReference>
<evidence type="ECO:0000256" key="2">
    <source>
        <dbReference type="ARBA" id="ARBA00047806"/>
    </source>
</evidence>
<dbReference type="SUPFAM" id="SSF55068">
    <property type="entry name" value="Peptide methionine sulfoxide reductase"/>
    <property type="match status" value="1"/>
</dbReference>
<comment type="catalytic activity">
    <reaction evidence="2 4">
        <text>L-methionyl-[protein] + [thioredoxin]-disulfide + H2O = L-methionyl-(S)-S-oxide-[protein] + [thioredoxin]-dithiol</text>
        <dbReference type="Rhea" id="RHEA:14217"/>
        <dbReference type="Rhea" id="RHEA-COMP:10698"/>
        <dbReference type="Rhea" id="RHEA-COMP:10700"/>
        <dbReference type="Rhea" id="RHEA-COMP:12313"/>
        <dbReference type="Rhea" id="RHEA-COMP:12315"/>
        <dbReference type="ChEBI" id="CHEBI:15377"/>
        <dbReference type="ChEBI" id="CHEBI:16044"/>
        <dbReference type="ChEBI" id="CHEBI:29950"/>
        <dbReference type="ChEBI" id="CHEBI:44120"/>
        <dbReference type="ChEBI" id="CHEBI:50058"/>
        <dbReference type="EC" id="1.8.4.11"/>
    </reaction>
</comment>
<keyword evidence="7" id="KW-1185">Reference proteome</keyword>
<dbReference type="PANTHER" id="PTHR43774:SF1">
    <property type="entry name" value="PEPTIDE METHIONINE SULFOXIDE REDUCTASE MSRA 2"/>
    <property type="match status" value="1"/>
</dbReference>
<evidence type="ECO:0000256" key="4">
    <source>
        <dbReference type="HAMAP-Rule" id="MF_01401"/>
    </source>
</evidence>
<dbReference type="NCBIfam" id="TIGR00401">
    <property type="entry name" value="msrA"/>
    <property type="match status" value="1"/>
</dbReference>
<accession>A0A5R9IN45</accession>
<dbReference type="InterPro" id="IPR036509">
    <property type="entry name" value="Met_Sox_Rdtase_MsrA_sf"/>
</dbReference>
<evidence type="ECO:0000256" key="1">
    <source>
        <dbReference type="ARBA" id="ARBA00023002"/>
    </source>
</evidence>
<organism evidence="6 7">
    <name type="scientific">Thalassotalea litorea</name>
    <dbReference type="NCBI Taxonomy" id="2020715"/>
    <lineage>
        <taxon>Bacteria</taxon>
        <taxon>Pseudomonadati</taxon>
        <taxon>Pseudomonadota</taxon>
        <taxon>Gammaproteobacteria</taxon>
        <taxon>Alteromonadales</taxon>
        <taxon>Colwelliaceae</taxon>
        <taxon>Thalassotalea</taxon>
    </lineage>
</organism>
<comment type="catalytic activity">
    <reaction evidence="3 4">
        <text>[thioredoxin]-disulfide + L-methionine + H2O = L-methionine (S)-S-oxide + [thioredoxin]-dithiol</text>
        <dbReference type="Rhea" id="RHEA:19993"/>
        <dbReference type="Rhea" id="RHEA-COMP:10698"/>
        <dbReference type="Rhea" id="RHEA-COMP:10700"/>
        <dbReference type="ChEBI" id="CHEBI:15377"/>
        <dbReference type="ChEBI" id="CHEBI:29950"/>
        <dbReference type="ChEBI" id="CHEBI:50058"/>
        <dbReference type="ChEBI" id="CHEBI:57844"/>
        <dbReference type="ChEBI" id="CHEBI:58772"/>
        <dbReference type="EC" id="1.8.4.11"/>
    </reaction>
</comment>
<dbReference type="HAMAP" id="MF_01401">
    <property type="entry name" value="MsrA"/>
    <property type="match status" value="1"/>
</dbReference>
<sequence>MSKENLQTATLAGGCFWCLEAPYQRVPGVVKVVSGYMGGEIDNPTYRQICSGTTGHAEVVQIHFDPSRVGFDELLDIFFILHDPTQLNRQGNDTGTQYRSAIFPDNQHQQIQAQKKIAQLENSGEFNNKIVTRIEALATFYPAEEDHQDYYDSNPSQPYCQIIVAPKLEKLKRYLQDQ</sequence>
<evidence type="ECO:0000256" key="3">
    <source>
        <dbReference type="ARBA" id="ARBA00048782"/>
    </source>
</evidence>
<dbReference type="PANTHER" id="PTHR43774">
    <property type="entry name" value="PEPTIDE METHIONINE SULFOXIDE REDUCTASE"/>
    <property type="match status" value="1"/>
</dbReference>
<dbReference type="InterPro" id="IPR002569">
    <property type="entry name" value="Met_Sox_Rdtase_MsrA_dom"/>
</dbReference>
<proteinExistence type="inferred from homology"/>
<dbReference type="Pfam" id="PF01625">
    <property type="entry name" value="PMSR"/>
    <property type="match status" value="1"/>
</dbReference>
<comment type="similarity">
    <text evidence="4">Belongs to the MsrA Met sulfoxide reductase family.</text>
</comment>
<dbReference type="EMBL" id="VCBC01000004">
    <property type="protein sequence ID" value="TLU66950.1"/>
    <property type="molecule type" value="Genomic_DNA"/>
</dbReference>
<dbReference type="EC" id="1.8.4.11" evidence="4"/>
<dbReference type="Gene3D" id="3.30.1060.10">
    <property type="entry name" value="Peptide methionine sulphoxide reductase MsrA"/>
    <property type="match status" value="1"/>
</dbReference>
<dbReference type="AlphaFoldDB" id="A0A5R9IN45"/>
<evidence type="ECO:0000313" key="7">
    <source>
        <dbReference type="Proteomes" id="UP000307790"/>
    </source>
</evidence>
<feature type="domain" description="Peptide methionine sulphoxide reductase MsrA" evidence="5">
    <location>
        <begin position="8"/>
        <end position="161"/>
    </location>
</feature>
<dbReference type="OrthoDB" id="4174719at2"/>